<reference evidence="2" key="2">
    <citation type="submission" date="2020-10" db="UniProtKB">
        <authorList>
            <consortium name="WormBaseParasite"/>
        </authorList>
    </citation>
    <scope>IDENTIFICATION</scope>
</reference>
<dbReference type="Proteomes" id="UP000492821">
    <property type="component" value="Unassembled WGS sequence"/>
</dbReference>
<sequence>MTITDLGEERSSCTTEVTVEMFAQPRTTLSIEEPHEAASVQTTPSIAHFFAFIAVGLHFDRTKAVSANSVRSAFFASA</sequence>
<accession>A0A7E4VFW8</accession>
<evidence type="ECO:0000313" key="2">
    <source>
        <dbReference type="WBParaSite" id="Pan_g20425.t1"/>
    </source>
</evidence>
<protein>
    <submittedName>
        <fullName evidence="2">Uncharacterized protein</fullName>
    </submittedName>
</protein>
<reference evidence="1" key="1">
    <citation type="journal article" date="2013" name="Genetics">
        <title>The draft genome and transcriptome of Panagrellus redivivus are shaped by the harsh demands of a free-living lifestyle.</title>
        <authorList>
            <person name="Srinivasan J."/>
            <person name="Dillman A.R."/>
            <person name="Macchietto M.G."/>
            <person name="Heikkinen L."/>
            <person name="Lakso M."/>
            <person name="Fracchia K.M."/>
            <person name="Antoshechkin I."/>
            <person name="Mortazavi A."/>
            <person name="Wong G."/>
            <person name="Sternberg P.W."/>
        </authorList>
    </citation>
    <scope>NUCLEOTIDE SEQUENCE [LARGE SCALE GENOMIC DNA]</scope>
    <source>
        <strain evidence="1">MT8872</strain>
    </source>
</reference>
<dbReference type="WBParaSite" id="Pan_g20425.t1">
    <property type="protein sequence ID" value="Pan_g20425.t1"/>
    <property type="gene ID" value="Pan_g20425"/>
</dbReference>
<name>A0A7E4VFW8_PANRE</name>
<evidence type="ECO:0000313" key="1">
    <source>
        <dbReference type="Proteomes" id="UP000492821"/>
    </source>
</evidence>
<proteinExistence type="predicted"/>
<organism evidence="1 2">
    <name type="scientific">Panagrellus redivivus</name>
    <name type="common">Microworm</name>
    <dbReference type="NCBI Taxonomy" id="6233"/>
    <lineage>
        <taxon>Eukaryota</taxon>
        <taxon>Metazoa</taxon>
        <taxon>Ecdysozoa</taxon>
        <taxon>Nematoda</taxon>
        <taxon>Chromadorea</taxon>
        <taxon>Rhabditida</taxon>
        <taxon>Tylenchina</taxon>
        <taxon>Panagrolaimomorpha</taxon>
        <taxon>Panagrolaimoidea</taxon>
        <taxon>Panagrolaimidae</taxon>
        <taxon>Panagrellus</taxon>
    </lineage>
</organism>
<dbReference type="AlphaFoldDB" id="A0A7E4VFW8"/>
<keyword evidence="1" id="KW-1185">Reference proteome</keyword>